<dbReference type="GO" id="GO:0008270">
    <property type="term" value="F:zinc ion binding"/>
    <property type="evidence" value="ECO:0007669"/>
    <property type="project" value="UniProtKB-KW"/>
</dbReference>
<proteinExistence type="predicted"/>
<evidence type="ECO:0000256" key="1">
    <source>
        <dbReference type="ARBA" id="ARBA00022723"/>
    </source>
</evidence>
<dbReference type="PROSITE" id="PS50157">
    <property type="entry name" value="ZINC_FINGER_C2H2_2"/>
    <property type="match status" value="1"/>
</dbReference>
<name>A0ABD5ZWI7_9EURY</name>
<keyword evidence="1" id="KW-0479">Metal-binding</keyword>
<evidence type="ECO:0000313" key="7">
    <source>
        <dbReference type="Proteomes" id="UP001596434"/>
    </source>
</evidence>
<dbReference type="RefSeq" id="WP_379703248.1">
    <property type="nucleotide sequence ID" value="NZ_JBHTAT010000001.1"/>
</dbReference>
<evidence type="ECO:0000256" key="2">
    <source>
        <dbReference type="ARBA" id="ARBA00022737"/>
    </source>
</evidence>
<dbReference type="InterPro" id="IPR036236">
    <property type="entry name" value="Znf_C2H2_sf"/>
</dbReference>
<organism evidence="6 7">
    <name type="scientific">Haloplanus litoreus</name>
    <dbReference type="NCBI Taxonomy" id="767515"/>
    <lineage>
        <taxon>Archaea</taxon>
        <taxon>Methanobacteriati</taxon>
        <taxon>Methanobacteriota</taxon>
        <taxon>Stenosarchaea group</taxon>
        <taxon>Halobacteria</taxon>
        <taxon>Halobacteriales</taxon>
        <taxon>Haloferacaceae</taxon>
        <taxon>Haloplanus</taxon>
    </lineage>
</organism>
<comment type="caution">
    <text evidence="6">The sequence shown here is derived from an EMBL/GenBank/DDBJ whole genome shotgun (WGS) entry which is preliminary data.</text>
</comment>
<accession>A0ABD5ZWI7</accession>
<dbReference type="FunFam" id="3.30.160.60:FF:000100">
    <property type="entry name" value="Zinc finger 45-like"/>
    <property type="match status" value="1"/>
</dbReference>
<dbReference type="InterPro" id="IPR013087">
    <property type="entry name" value="Znf_C2H2_type"/>
</dbReference>
<keyword evidence="2" id="KW-0677">Repeat</keyword>
<keyword evidence="3" id="KW-0863">Zinc-finger</keyword>
<evidence type="ECO:0000256" key="3">
    <source>
        <dbReference type="ARBA" id="ARBA00022771"/>
    </source>
</evidence>
<dbReference type="Gene3D" id="3.30.160.60">
    <property type="entry name" value="Classic Zinc Finger"/>
    <property type="match status" value="1"/>
</dbReference>
<dbReference type="EMBL" id="JBHTAT010000001">
    <property type="protein sequence ID" value="MFC7255040.1"/>
    <property type="molecule type" value="Genomic_DNA"/>
</dbReference>
<evidence type="ECO:0000259" key="5">
    <source>
        <dbReference type="PROSITE" id="PS50157"/>
    </source>
</evidence>
<keyword evidence="4" id="KW-0862">Zinc</keyword>
<feature type="domain" description="C2H2-type" evidence="5">
    <location>
        <begin position="13"/>
        <end position="41"/>
    </location>
</feature>
<protein>
    <submittedName>
        <fullName evidence="6">C2H2-type zinc finger protein</fullName>
    </submittedName>
</protein>
<dbReference type="AlphaFoldDB" id="A0ABD5ZWI7"/>
<evidence type="ECO:0000313" key="6">
    <source>
        <dbReference type="EMBL" id="MFC7255040.1"/>
    </source>
</evidence>
<dbReference type="Proteomes" id="UP001596434">
    <property type="component" value="Unassembled WGS sequence"/>
</dbReference>
<dbReference type="GeneID" id="96953382"/>
<keyword evidence="7" id="KW-1185">Reference proteome</keyword>
<evidence type="ECO:0000256" key="4">
    <source>
        <dbReference type="ARBA" id="ARBA00022833"/>
    </source>
</evidence>
<gene>
    <name evidence="6" type="ORF">ACFQKE_06995</name>
</gene>
<dbReference type="PROSITE" id="PS00028">
    <property type="entry name" value="ZINC_FINGER_C2H2_1"/>
    <property type="match status" value="1"/>
</dbReference>
<dbReference type="SUPFAM" id="SSF57667">
    <property type="entry name" value="beta-beta-alpha zinc fingers"/>
    <property type="match status" value="1"/>
</dbReference>
<sequence length="50" mass="5796">MSGGATPDEDRPFACDQCDERFETREELNDHVWEYHEMDGDVTTEVTDES</sequence>
<reference evidence="6 7" key="1">
    <citation type="journal article" date="2019" name="Int. J. Syst. Evol. Microbiol.">
        <title>The Global Catalogue of Microorganisms (GCM) 10K type strain sequencing project: providing services to taxonomists for standard genome sequencing and annotation.</title>
        <authorList>
            <consortium name="The Broad Institute Genomics Platform"/>
            <consortium name="The Broad Institute Genome Sequencing Center for Infectious Disease"/>
            <person name="Wu L."/>
            <person name="Ma J."/>
        </authorList>
    </citation>
    <scope>NUCLEOTIDE SEQUENCE [LARGE SCALE GENOMIC DNA]</scope>
    <source>
        <strain evidence="6 7">GX21</strain>
    </source>
</reference>